<keyword evidence="1" id="KW-0732">Signal</keyword>
<dbReference type="EMBL" id="JSVC01000004">
    <property type="protein sequence ID" value="KIC95759.1"/>
    <property type="molecule type" value="Genomic_DNA"/>
</dbReference>
<sequence length="257" mass="28941">MKCLLVPLLALVFCFATCTKEKNFSGELSPIEGTHSRPGLGDNPGLPTGTDWVLPAKISVVARPYHAFNSDLSKLYGSANTFYTDISFVNDSTIPITVRIPSGLTFVQFVHHRMQYGISPVEVIVTVPPAEGGPGPGRDTTTIYLGLACLNEKWAFPWEDYATEDVTGYPLNKGFYQPHKVTDDPNLLDLLLYLGGKPGLRLMNHYNPHEQYLPEYEPPQWKRIYERIQEMIWKITEGEGITSEEISSFHKELDQYN</sequence>
<evidence type="ECO:0000313" key="2">
    <source>
        <dbReference type="EMBL" id="KIC95759.1"/>
    </source>
</evidence>
<accession>A0A0C1IZ33</accession>
<dbReference type="Proteomes" id="UP000031408">
    <property type="component" value="Unassembled WGS sequence"/>
</dbReference>
<evidence type="ECO:0000256" key="1">
    <source>
        <dbReference type="SAM" id="SignalP"/>
    </source>
</evidence>
<reference evidence="2 3" key="1">
    <citation type="submission" date="2014-11" db="EMBL/GenBank/DDBJ databases">
        <title>Genome sequence of Flavihumibacter solisilvae 3-3.</title>
        <authorList>
            <person name="Zhou G."/>
            <person name="Li M."/>
            <person name="Wang G."/>
        </authorList>
    </citation>
    <scope>NUCLEOTIDE SEQUENCE [LARGE SCALE GENOMIC DNA]</scope>
    <source>
        <strain evidence="2 3">3-3</strain>
    </source>
</reference>
<dbReference type="AlphaFoldDB" id="A0A0C1IZ33"/>
<comment type="caution">
    <text evidence="2">The sequence shown here is derived from an EMBL/GenBank/DDBJ whole genome shotgun (WGS) entry which is preliminary data.</text>
</comment>
<keyword evidence="3" id="KW-1185">Reference proteome</keyword>
<dbReference type="RefSeq" id="WP_039137379.1">
    <property type="nucleotide sequence ID" value="NZ_JSVC01000004.1"/>
</dbReference>
<feature type="signal peptide" evidence="1">
    <location>
        <begin position="1"/>
        <end position="19"/>
    </location>
</feature>
<dbReference type="OrthoDB" id="703589at2"/>
<protein>
    <recommendedName>
        <fullName evidence="4">DUF4843 domain-containing protein</fullName>
    </recommendedName>
</protein>
<name>A0A0C1IZ33_9BACT</name>
<gene>
    <name evidence="2" type="ORF">OI18_03670</name>
</gene>
<evidence type="ECO:0000313" key="3">
    <source>
        <dbReference type="Proteomes" id="UP000031408"/>
    </source>
</evidence>
<proteinExistence type="predicted"/>
<evidence type="ECO:0008006" key="4">
    <source>
        <dbReference type="Google" id="ProtNLM"/>
    </source>
</evidence>
<feature type="chain" id="PRO_5002133652" description="DUF4843 domain-containing protein" evidence="1">
    <location>
        <begin position="20"/>
        <end position="257"/>
    </location>
</feature>
<organism evidence="2 3">
    <name type="scientific">Flavihumibacter solisilvae</name>
    <dbReference type="NCBI Taxonomy" id="1349421"/>
    <lineage>
        <taxon>Bacteria</taxon>
        <taxon>Pseudomonadati</taxon>
        <taxon>Bacteroidota</taxon>
        <taxon>Chitinophagia</taxon>
        <taxon>Chitinophagales</taxon>
        <taxon>Chitinophagaceae</taxon>
        <taxon>Flavihumibacter</taxon>
    </lineage>
</organism>